<keyword evidence="2" id="KW-0238">DNA-binding</keyword>
<name>A0AAD7FP39_9AGAR</name>
<evidence type="ECO:0000313" key="8">
    <source>
        <dbReference type="Proteomes" id="UP001221142"/>
    </source>
</evidence>
<reference evidence="7" key="1">
    <citation type="submission" date="2023-03" db="EMBL/GenBank/DDBJ databases">
        <title>Massive genome expansion in bonnet fungi (Mycena s.s.) driven by repeated elements and novel gene families across ecological guilds.</title>
        <authorList>
            <consortium name="Lawrence Berkeley National Laboratory"/>
            <person name="Harder C.B."/>
            <person name="Miyauchi S."/>
            <person name="Viragh M."/>
            <person name="Kuo A."/>
            <person name="Thoen E."/>
            <person name="Andreopoulos B."/>
            <person name="Lu D."/>
            <person name="Skrede I."/>
            <person name="Drula E."/>
            <person name="Henrissat B."/>
            <person name="Morin E."/>
            <person name="Kohler A."/>
            <person name="Barry K."/>
            <person name="LaButti K."/>
            <person name="Morin E."/>
            <person name="Salamov A."/>
            <person name="Lipzen A."/>
            <person name="Mereny Z."/>
            <person name="Hegedus B."/>
            <person name="Baldrian P."/>
            <person name="Stursova M."/>
            <person name="Weitz H."/>
            <person name="Taylor A."/>
            <person name="Grigoriev I.V."/>
            <person name="Nagy L.G."/>
            <person name="Martin F."/>
            <person name="Kauserud H."/>
        </authorList>
    </citation>
    <scope>NUCLEOTIDE SEQUENCE</scope>
    <source>
        <strain evidence="7">9284</strain>
    </source>
</reference>
<dbReference type="Gene3D" id="1.10.10.60">
    <property type="entry name" value="Homeodomain-like"/>
    <property type="match status" value="1"/>
</dbReference>
<evidence type="ECO:0000256" key="4">
    <source>
        <dbReference type="ARBA" id="ARBA00023242"/>
    </source>
</evidence>
<dbReference type="CDD" id="cd00086">
    <property type="entry name" value="homeodomain"/>
    <property type="match status" value="1"/>
</dbReference>
<dbReference type="EMBL" id="JARKIF010000009">
    <property type="protein sequence ID" value="KAJ7631138.1"/>
    <property type="molecule type" value="Genomic_DNA"/>
</dbReference>
<evidence type="ECO:0000256" key="5">
    <source>
        <dbReference type="SAM" id="MobiDB-lite"/>
    </source>
</evidence>
<accession>A0AAD7FP39</accession>
<evidence type="ECO:0000256" key="3">
    <source>
        <dbReference type="ARBA" id="ARBA00023155"/>
    </source>
</evidence>
<evidence type="ECO:0000256" key="2">
    <source>
        <dbReference type="ARBA" id="ARBA00023125"/>
    </source>
</evidence>
<dbReference type="InterPro" id="IPR009057">
    <property type="entry name" value="Homeodomain-like_sf"/>
</dbReference>
<evidence type="ECO:0000256" key="1">
    <source>
        <dbReference type="ARBA" id="ARBA00005800"/>
    </source>
</evidence>
<dbReference type="SUPFAM" id="SSF46689">
    <property type="entry name" value="Homeodomain-like"/>
    <property type="match status" value="1"/>
</dbReference>
<keyword evidence="3" id="KW-0371">Homeobox</keyword>
<keyword evidence="8" id="KW-1185">Reference proteome</keyword>
<evidence type="ECO:0000259" key="6">
    <source>
        <dbReference type="Pfam" id="PF05920"/>
    </source>
</evidence>
<dbReference type="AlphaFoldDB" id="A0AAD7FP39"/>
<dbReference type="InterPro" id="IPR001356">
    <property type="entry name" value="HD"/>
</dbReference>
<dbReference type="InterPro" id="IPR008422">
    <property type="entry name" value="KN_HD"/>
</dbReference>
<organism evidence="7 8">
    <name type="scientific">Roridomyces roridus</name>
    <dbReference type="NCBI Taxonomy" id="1738132"/>
    <lineage>
        <taxon>Eukaryota</taxon>
        <taxon>Fungi</taxon>
        <taxon>Dikarya</taxon>
        <taxon>Basidiomycota</taxon>
        <taxon>Agaricomycotina</taxon>
        <taxon>Agaricomycetes</taxon>
        <taxon>Agaricomycetidae</taxon>
        <taxon>Agaricales</taxon>
        <taxon>Marasmiineae</taxon>
        <taxon>Mycenaceae</taxon>
        <taxon>Roridomyces</taxon>
    </lineage>
</organism>
<sequence>MVGCPSYIEPAYEWLLNHLDNPYPKTAVKQKIADDTGFSLEHICGWFVEARRRIGWTQLLREEFSRRRGDMVDAAERFFVRPDPESPLLPAIGPKFAQIRACAEHMYTAKFIPSAFPDKIKDPTREVQADAQGKLQAQREAARSPPAEFNPSFPVSDEGASMSHEHSTSGATHGEHLSNKRLRIDDGRNAIVFRPSPAYSVPSFPRTCKRPLSDADESDAKRVRVRATSEAATLSLTLSGTPDLLADWFSSNSTGDTDLLEPGKLLDIKLFDPSDLEFETPSAPYQSTATATLSEVWEEPDFDDTLDLSVRTAMNEPLSNFCGYYPVNPDYNILSNTVADAFGKVVSFSESDTTLLQHIHQLEQAHNVSTATGFRTHPGS</sequence>
<feature type="domain" description="KN homeodomain" evidence="6">
    <location>
        <begin position="14"/>
        <end position="53"/>
    </location>
</feature>
<feature type="compositionally biased region" description="Basic and acidic residues" evidence="5">
    <location>
        <begin position="163"/>
        <end position="180"/>
    </location>
</feature>
<evidence type="ECO:0000313" key="7">
    <source>
        <dbReference type="EMBL" id="KAJ7631138.1"/>
    </source>
</evidence>
<dbReference type="Proteomes" id="UP001221142">
    <property type="component" value="Unassembled WGS sequence"/>
</dbReference>
<dbReference type="GO" id="GO:0006355">
    <property type="term" value="P:regulation of DNA-templated transcription"/>
    <property type="evidence" value="ECO:0007669"/>
    <property type="project" value="InterPro"/>
</dbReference>
<dbReference type="GO" id="GO:0003677">
    <property type="term" value="F:DNA binding"/>
    <property type="evidence" value="ECO:0007669"/>
    <property type="project" value="UniProtKB-KW"/>
</dbReference>
<gene>
    <name evidence="7" type="ORF">FB45DRAFT_558112</name>
</gene>
<keyword evidence="4" id="KW-0539">Nucleus</keyword>
<comment type="similarity">
    <text evidence="1">Belongs to the TALE/M-ATYP homeobox family.</text>
</comment>
<comment type="caution">
    <text evidence="7">The sequence shown here is derived from an EMBL/GenBank/DDBJ whole genome shotgun (WGS) entry which is preliminary data.</text>
</comment>
<dbReference type="Pfam" id="PF05920">
    <property type="entry name" value="Homeobox_KN"/>
    <property type="match status" value="1"/>
</dbReference>
<protein>
    <recommendedName>
        <fullName evidence="6">KN homeodomain domain-containing protein</fullName>
    </recommendedName>
</protein>
<proteinExistence type="inferred from homology"/>
<feature type="region of interest" description="Disordered" evidence="5">
    <location>
        <begin position="124"/>
        <end position="180"/>
    </location>
</feature>